<organism evidence="3 4">
    <name type="scientific">Mesorhizobium helmanticense</name>
    <dbReference type="NCBI Taxonomy" id="1776423"/>
    <lineage>
        <taxon>Bacteria</taxon>
        <taxon>Pseudomonadati</taxon>
        <taxon>Pseudomonadota</taxon>
        <taxon>Alphaproteobacteria</taxon>
        <taxon>Hyphomicrobiales</taxon>
        <taxon>Phyllobacteriaceae</taxon>
        <taxon>Mesorhizobium</taxon>
    </lineage>
</organism>
<accession>A0A2T4J3Q5</accession>
<dbReference type="GO" id="GO:0003677">
    <property type="term" value="F:DNA binding"/>
    <property type="evidence" value="ECO:0007669"/>
    <property type="project" value="InterPro"/>
</dbReference>
<dbReference type="InterPro" id="IPR011979">
    <property type="entry name" value="Antitox_Xre"/>
</dbReference>
<comment type="caution">
    <text evidence="3">The sequence shown here is derived from an EMBL/GenBank/DDBJ whole genome shotgun (WGS) entry which is preliminary data.</text>
</comment>
<feature type="domain" description="Antitoxin Xre-like helix-turn-helix" evidence="2">
    <location>
        <begin position="45"/>
        <end position="89"/>
    </location>
</feature>
<evidence type="ECO:0000259" key="1">
    <source>
        <dbReference type="Pfam" id="PF09722"/>
    </source>
</evidence>
<dbReference type="EMBL" id="PZJX01000001">
    <property type="protein sequence ID" value="PTE12531.1"/>
    <property type="molecule type" value="Genomic_DNA"/>
</dbReference>
<proteinExistence type="predicted"/>
<evidence type="ECO:0000259" key="2">
    <source>
        <dbReference type="Pfam" id="PF20432"/>
    </source>
</evidence>
<feature type="domain" description="Antitoxin Xre/MbcA/ParS-like toxin-binding" evidence="1">
    <location>
        <begin position="96"/>
        <end position="145"/>
    </location>
</feature>
<reference evidence="3 4" key="1">
    <citation type="submission" date="2018-03" db="EMBL/GenBank/DDBJ databases">
        <title>Genome sequence of the symbiotic type strain Mesorhizobium helmanticense CSLC115NT isolated from Lotus corniculatus nodules.</title>
        <authorList>
            <person name="Sannazzaro A.I."/>
            <person name="Torres Tejerizo G.A."/>
            <person name="Dip D."/>
            <person name="Caballero M."/>
            <person name="Pistorio M."/>
            <person name="Estrella M.J."/>
        </authorList>
    </citation>
    <scope>NUCLEOTIDE SEQUENCE [LARGE SCALE GENOMIC DNA]</scope>
    <source>
        <strain evidence="3 4">CSLC115N</strain>
    </source>
</reference>
<sequence length="148" mass="16900">MAKANQLKSLSETTTGTWKSITADHGAFRETGVATGRFHLAPNSIDKLKARGFTNEELYKIVAPRRTLARRRDLKQELTASESDRVLRLERISEMADRVFANPEKARRWLRKESRALEGARPIDLLQTETGAFLVEQELHRIDYGMFA</sequence>
<dbReference type="NCBIfam" id="TIGR02293">
    <property type="entry name" value="TAS_TIGR02293"/>
    <property type="match status" value="1"/>
</dbReference>
<name>A0A2T4J3Q5_9HYPH</name>
<protein>
    <submittedName>
        <fullName evidence="3">Toxin-antitoxin system, antitoxin component</fullName>
    </submittedName>
</protein>
<evidence type="ECO:0000313" key="3">
    <source>
        <dbReference type="EMBL" id="PTE12531.1"/>
    </source>
</evidence>
<dbReference type="RefSeq" id="WP_107647213.1">
    <property type="nucleotide sequence ID" value="NZ_PZJX01000001.1"/>
</dbReference>
<dbReference type="AlphaFoldDB" id="A0A2T4J3Q5"/>
<evidence type="ECO:0000313" key="4">
    <source>
        <dbReference type="Proteomes" id="UP000240259"/>
    </source>
</evidence>
<keyword evidence="4" id="KW-1185">Reference proteome</keyword>
<dbReference type="OrthoDB" id="5918037at2"/>
<dbReference type="Pfam" id="PF09722">
    <property type="entry name" value="Xre_MbcA_ParS_C"/>
    <property type="match status" value="1"/>
</dbReference>
<dbReference type="Proteomes" id="UP000240259">
    <property type="component" value="Unassembled WGS sequence"/>
</dbReference>
<gene>
    <name evidence="3" type="ORF">C9427_00115</name>
</gene>
<dbReference type="InterPro" id="IPR046847">
    <property type="entry name" value="Xre-like_HTH"/>
</dbReference>
<dbReference type="InterPro" id="IPR024467">
    <property type="entry name" value="Xre/MbcA/ParS-like_toxin-bd"/>
</dbReference>
<dbReference type="Pfam" id="PF20432">
    <property type="entry name" value="Xre-like-HTH"/>
    <property type="match status" value="1"/>
</dbReference>